<organism evidence="17 18">
    <name type="scientific">Coptotermes formosanus</name>
    <name type="common">Formosan subterranean termite</name>
    <dbReference type="NCBI Taxonomy" id="36987"/>
    <lineage>
        <taxon>Eukaryota</taxon>
        <taxon>Metazoa</taxon>
        <taxon>Ecdysozoa</taxon>
        <taxon>Arthropoda</taxon>
        <taxon>Hexapoda</taxon>
        <taxon>Insecta</taxon>
        <taxon>Pterygota</taxon>
        <taxon>Neoptera</taxon>
        <taxon>Polyneoptera</taxon>
        <taxon>Dictyoptera</taxon>
        <taxon>Blattodea</taxon>
        <taxon>Blattoidea</taxon>
        <taxon>Termitoidae</taxon>
        <taxon>Rhinotermitidae</taxon>
        <taxon>Coptotermes</taxon>
    </lineage>
</organism>
<evidence type="ECO:0000256" key="13">
    <source>
        <dbReference type="ARBA" id="ARBA00023295"/>
    </source>
</evidence>
<evidence type="ECO:0000313" key="17">
    <source>
        <dbReference type="EMBL" id="GFG37751.1"/>
    </source>
</evidence>
<evidence type="ECO:0000256" key="8">
    <source>
        <dbReference type="ARBA" id="ARBA00022801"/>
    </source>
</evidence>
<dbReference type="PANTHER" id="PTHR43447">
    <property type="entry name" value="ALPHA-AMYLASE"/>
    <property type="match status" value="1"/>
</dbReference>
<keyword evidence="18" id="KW-1185">Reference proteome</keyword>
<keyword evidence="7" id="KW-0479">Metal-binding</keyword>
<evidence type="ECO:0000256" key="7">
    <source>
        <dbReference type="ARBA" id="ARBA00022723"/>
    </source>
</evidence>
<dbReference type="InterPro" id="IPR006046">
    <property type="entry name" value="Alpha_amylase"/>
</dbReference>
<comment type="cofactor">
    <cofactor evidence="2">
        <name>Ca(2+)</name>
        <dbReference type="ChEBI" id="CHEBI:29108"/>
    </cofactor>
</comment>
<evidence type="ECO:0000256" key="1">
    <source>
        <dbReference type="ARBA" id="ARBA00000548"/>
    </source>
</evidence>
<evidence type="ECO:0000256" key="12">
    <source>
        <dbReference type="ARBA" id="ARBA00023277"/>
    </source>
</evidence>
<dbReference type="GO" id="GO:0004556">
    <property type="term" value="F:alpha-amylase activity"/>
    <property type="evidence" value="ECO:0007669"/>
    <property type="project" value="UniProtKB-EC"/>
</dbReference>
<evidence type="ECO:0000256" key="2">
    <source>
        <dbReference type="ARBA" id="ARBA00001913"/>
    </source>
</evidence>
<dbReference type="EMBL" id="BLKM01000719">
    <property type="protein sequence ID" value="GFG37751.1"/>
    <property type="molecule type" value="Genomic_DNA"/>
</dbReference>
<dbReference type="SUPFAM" id="SSF51011">
    <property type="entry name" value="Glycosyl hydrolase domain"/>
    <property type="match status" value="1"/>
</dbReference>
<evidence type="ECO:0000256" key="5">
    <source>
        <dbReference type="ARBA" id="ARBA00011245"/>
    </source>
</evidence>
<dbReference type="GO" id="GO:0005975">
    <property type="term" value="P:carbohydrate metabolic process"/>
    <property type="evidence" value="ECO:0007669"/>
    <property type="project" value="InterPro"/>
</dbReference>
<evidence type="ECO:0000313" key="18">
    <source>
        <dbReference type="Proteomes" id="UP000502823"/>
    </source>
</evidence>
<dbReference type="Pfam" id="PF02806">
    <property type="entry name" value="Alpha-amylase_C"/>
    <property type="match status" value="1"/>
</dbReference>
<dbReference type="PRINTS" id="PR00110">
    <property type="entry name" value="ALPHAAMYLASE"/>
</dbReference>
<evidence type="ECO:0000256" key="10">
    <source>
        <dbReference type="ARBA" id="ARBA00023157"/>
    </source>
</evidence>
<evidence type="ECO:0000256" key="14">
    <source>
        <dbReference type="RuleBase" id="RU003615"/>
    </source>
</evidence>
<keyword evidence="9" id="KW-0106">Calcium</keyword>
<comment type="catalytic activity">
    <reaction evidence="1">
        <text>Endohydrolysis of (1-&gt;4)-alpha-D-glucosidic linkages in polysaccharides containing three or more (1-&gt;4)-alpha-linked D-glucose units.</text>
        <dbReference type="EC" id="3.2.1.1"/>
    </reaction>
</comment>
<dbReference type="AlphaFoldDB" id="A0A6L2PYP4"/>
<comment type="cofactor">
    <cofactor evidence="3">
        <name>chloride</name>
        <dbReference type="ChEBI" id="CHEBI:17996"/>
    </cofactor>
</comment>
<comment type="similarity">
    <text evidence="4 14">Belongs to the glycosyl hydrolase 13 family.</text>
</comment>
<evidence type="ECO:0000256" key="6">
    <source>
        <dbReference type="ARBA" id="ARBA00012595"/>
    </source>
</evidence>
<feature type="domain" description="Alpha-amylase C-terminal" evidence="15">
    <location>
        <begin position="197"/>
        <end position="286"/>
    </location>
</feature>
<dbReference type="FunCoup" id="A0A6L2PYP4">
    <property type="interactions" value="60"/>
</dbReference>
<dbReference type="Proteomes" id="UP000502823">
    <property type="component" value="Unassembled WGS sequence"/>
</dbReference>
<dbReference type="InterPro" id="IPR013780">
    <property type="entry name" value="Glyco_hydro_b"/>
</dbReference>
<dbReference type="Gene3D" id="2.60.40.1180">
    <property type="entry name" value="Golgi alpha-mannosidase II"/>
    <property type="match status" value="1"/>
</dbReference>
<feature type="domain" description="Glycosyl hydrolase family 13 catalytic" evidence="16">
    <location>
        <begin position="1"/>
        <end position="188"/>
    </location>
</feature>
<evidence type="ECO:0000256" key="3">
    <source>
        <dbReference type="ARBA" id="ARBA00001923"/>
    </source>
</evidence>
<dbReference type="SMART" id="SM00632">
    <property type="entry name" value="Aamy_C"/>
    <property type="match status" value="1"/>
</dbReference>
<evidence type="ECO:0000256" key="4">
    <source>
        <dbReference type="ARBA" id="ARBA00008061"/>
    </source>
</evidence>
<name>A0A6L2PYP4_COPFO</name>
<comment type="caution">
    <text evidence="17">The sequence shown here is derived from an EMBL/GenBank/DDBJ whole genome shotgun (WGS) entry which is preliminary data.</text>
</comment>
<evidence type="ECO:0000256" key="9">
    <source>
        <dbReference type="ARBA" id="ARBA00022837"/>
    </source>
</evidence>
<dbReference type="GO" id="GO:0046872">
    <property type="term" value="F:metal ion binding"/>
    <property type="evidence" value="ECO:0007669"/>
    <property type="project" value="UniProtKB-KW"/>
</dbReference>
<keyword evidence="8" id="KW-0378">Hydrolase</keyword>
<dbReference type="OrthoDB" id="550577at2759"/>
<keyword evidence="13" id="KW-0326">Glycosidase</keyword>
<keyword evidence="12" id="KW-0119">Carbohydrate metabolism</keyword>
<keyword evidence="11" id="KW-0868">Chloride</keyword>
<dbReference type="EC" id="3.2.1.1" evidence="6"/>
<dbReference type="SUPFAM" id="SSF51445">
    <property type="entry name" value="(Trans)glycosidases"/>
    <property type="match status" value="1"/>
</dbReference>
<dbReference type="SMART" id="SM00642">
    <property type="entry name" value="Aamy"/>
    <property type="match status" value="1"/>
</dbReference>
<sequence>MWPADLENIYNQLHNLNTTHGFAPGSRPFIYQEVIDLGGEAISSSEYTAFGRVTEFKYGAELGNAFRGNNAIKWLINFGQPWGFVPDGDALVFVDNHDNQRGDGGTGGNILTYKTSKLYKMAVAFMLAHPYGYPRIMSSFFFNDTNQGPPHDDSDNILSPTINCDGTCGNGWVCEHRWRQIYNMVAFRNVVAGTSVNDWWDNGNQLIAFCRGGKGFIAFNDQYDTDFKVTLQTCLLPGNYCDIISGSKINGTCTGKTVNVASDGRAYIQILHDEEDGVLAIHELCKEDRGSGFFARYFTDVVKFYSGGHVNTQNNRCCSGNIRRKVCEVP</sequence>
<dbReference type="Gene3D" id="3.20.20.80">
    <property type="entry name" value="Glycosidases"/>
    <property type="match status" value="1"/>
</dbReference>
<accession>A0A6L2PYP4</accession>
<reference evidence="18" key="1">
    <citation type="submission" date="2020-01" db="EMBL/GenBank/DDBJ databases">
        <title>Draft genome sequence of the Termite Coptotermes fromosanus.</title>
        <authorList>
            <person name="Itakura S."/>
            <person name="Yosikawa Y."/>
            <person name="Umezawa K."/>
        </authorList>
    </citation>
    <scope>NUCLEOTIDE SEQUENCE [LARGE SCALE GENOMIC DNA]</scope>
</reference>
<protein>
    <recommendedName>
        <fullName evidence="6">alpha-amylase</fullName>
        <ecNumber evidence="6">3.2.1.1</ecNumber>
    </recommendedName>
</protein>
<evidence type="ECO:0000259" key="15">
    <source>
        <dbReference type="SMART" id="SM00632"/>
    </source>
</evidence>
<comment type="subunit">
    <text evidence="5">Monomer.</text>
</comment>
<dbReference type="InterPro" id="IPR017853">
    <property type="entry name" value="GH"/>
</dbReference>
<evidence type="ECO:0000256" key="11">
    <source>
        <dbReference type="ARBA" id="ARBA00023214"/>
    </source>
</evidence>
<dbReference type="InParanoid" id="A0A6L2PYP4"/>
<gene>
    <name evidence="17" type="ORF">Cfor_05293</name>
</gene>
<dbReference type="InterPro" id="IPR006048">
    <property type="entry name" value="A-amylase/branching_C"/>
</dbReference>
<dbReference type="InterPro" id="IPR006047">
    <property type="entry name" value="GH13_cat_dom"/>
</dbReference>
<proteinExistence type="inferred from homology"/>
<dbReference type="InterPro" id="IPR031319">
    <property type="entry name" value="A-amylase_C"/>
</dbReference>
<evidence type="ECO:0000259" key="16">
    <source>
        <dbReference type="SMART" id="SM00642"/>
    </source>
</evidence>
<keyword evidence="10" id="KW-1015">Disulfide bond</keyword>